<organism evidence="1 2">
    <name type="scientific">Candidatus Dechloromonas phosphorivorans</name>
    <dbReference type="NCBI Taxonomy" id="2899244"/>
    <lineage>
        <taxon>Bacteria</taxon>
        <taxon>Pseudomonadati</taxon>
        <taxon>Pseudomonadota</taxon>
        <taxon>Betaproteobacteria</taxon>
        <taxon>Rhodocyclales</taxon>
        <taxon>Azonexaceae</taxon>
        <taxon>Dechloromonas</taxon>
    </lineage>
</organism>
<comment type="caution">
    <text evidence="1">The sequence shown here is derived from an EMBL/GenBank/DDBJ whole genome shotgun (WGS) entry which is preliminary data.</text>
</comment>
<dbReference type="AlphaFoldDB" id="A0A9D7QPW5"/>
<protein>
    <submittedName>
        <fullName evidence="1">Uncharacterized protein</fullName>
    </submittedName>
</protein>
<dbReference type="EMBL" id="JADKBR010000028">
    <property type="protein sequence ID" value="MBK8892400.1"/>
    <property type="molecule type" value="Genomic_DNA"/>
</dbReference>
<gene>
    <name evidence="1" type="ORF">IPN75_19615</name>
</gene>
<name>A0A9D7QPW5_9RHOO</name>
<dbReference type="Proteomes" id="UP000808146">
    <property type="component" value="Unassembled WGS sequence"/>
</dbReference>
<sequence>MEEQQASFDIPALKARLLGHLGPHADIYPVNIEQKFPRILARIVDLWGTPALDGLLSDLMVSDRPGRQGFPGPVAMDLFRLSTLHGSLGFTPPKVTGTGWSGIDDAELFKHGLTKGRQ</sequence>
<reference evidence="1" key="1">
    <citation type="submission" date="2020-10" db="EMBL/GenBank/DDBJ databases">
        <title>Connecting structure to function with the recovery of over 1000 high-quality activated sludge metagenome-assembled genomes encoding full-length rRNA genes using long-read sequencing.</title>
        <authorList>
            <person name="Singleton C.M."/>
            <person name="Petriglieri F."/>
            <person name="Kristensen J.M."/>
            <person name="Kirkegaard R.H."/>
            <person name="Michaelsen T.Y."/>
            <person name="Andersen M.H."/>
            <person name="Karst S.M."/>
            <person name="Dueholm M.S."/>
            <person name="Nielsen P.H."/>
            <person name="Albertsen M."/>
        </authorList>
    </citation>
    <scope>NUCLEOTIDE SEQUENCE</scope>
    <source>
        <strain evidence="1">OdNE_18-Q3-R46-58_BAT3C.305</strain>
    </source>
</reference>
<proteinExistence type="predicted"/>
<evidence type="ECO:0000313" key="1">
    <source>
        <dbReference type="EMBL" id="MBK8892400.1"/>
    </source>
</evidence>
<evidence type="ECO:0000313" key="2">
    <source>
        <dbReference type="Proteomes" id="UP000808146"/>
    </source>
</evidence>
<accession>A0A9D7QPW5</accession>